<dbReference type="Pfam" id="PF00119">
    <property type="entry name" value="ATP-synt_A"/>
    <property type="match status" value="1"/>
</dbReference>
<dbReference type="SUPFAM" id="SSF81336">
    <property type="entry name" value="F1F0 ATP synthase subunit A"/>
    <property type="match status" value="1"/>
</dbReference>
<proteinExistence type="inferred from homology"/>
<comment type="similarity">
    <text evidence="2 11 12">Belongs to the ATPase A chain family.</text>
</comment>
<dbReference type="EMBL" id="MFZM01000017">
    <property type="protein sequence ID" value="OGK23750.1"/>
    <property type="molecule type" value="Genomic_DNA"/>
</dbReference>
<dbReference type="HAMAP" id="MF_01393">
    <property type="entry name" value="ATP_synth_a_bact"/>
    <property type="match status" value="1"/>
</dbReference>
<evidence type="ECO:0000256" key="11">
    <source>
        <dbReference type="HAMAP-Rule" id="MF_01393"/>
    </source>
</evidence>
<dbReference type="InterPro" id="IPR035908">
    <property type="entry name" value="F0_ATP_A_sf"/>
</dbReference>
<keyword evidence="7 11" id="KW-1133">Transmembrane helix</keyword>
<evidence type="ECO:0000256" key="3">
    <source>
        <dbReference type="ARBA" id="ARBA00022448"/>
    </source>
</evidence>
<dbReference type="InterPro" id="IPR000568">
    <property type="entry name" value="ATP_synth_F0_asu"/>
</dbReference>
<keyword evidence="9 11" id="KW-0472">Membrane</keyword>
<dbReference type="NCBIfam" id="TIGR01131">
    <property type="entry name" value="ATP_synt_6_or_A"/>
    <property type="match status" value="1"/>
</dbReference>
<keyword evidence="4 11" id="KW-0138">CF(0)</keyword>
<evidence type="ECO:0000256" key="10">
    <source>
        <dbReference type="ARBA" id="ARBA00023310"/>
    </source>
</evidence>
<comment type="function">
    <text evidence="11 12">Key component of the proton channel; it plays a direct role in the translocation of protons across the membrane.</text>
</comment>
<keyword evidence="6 11" id="KW-0375">Hydrogen ion transport</keyword>
<evidence type="ECO:0000256" key="12">
    <source>
        <dbReference type="RuleBase" id="RU000483"/>
    </source>
</evidence>
<dbReference type="InterPro" id="IPR045082">
    <property type="entry name" value="ATP_syn_F0_a_bact/chloroplast"/>
</dbReference>
<evidence type="ECO:0000256" key="4">
    <source>
        <dbReference type="ARBA" id="ARBA00022547"/>
    </source>
</evidence>
<protein>
    <recommendedName>
        <fullName evidence="11 12">ATP synthase subunit a</fullName>
    </recommendedName>
    <alternativeName>
        <fullName evidence="11">ATP synthase F0 sector subunit a</fullName>
    </alternativeName>
    <alternativeName>
        <fullName evidence="11">F-ATPase subunit 6</fullName>
    </alternativeName>
</protein>
<comment type="caution">
    <text evidence="13">The sequence shown here is derived from an EMBL/GenBank/DDBJ whole genome shotgun (WGS) entry which is preliminary data.</text>
</comment>
<dbReference type="Gene3D" id="1.20.120.220">
    <property type="entry name" value="ATP synthase, F0 complex, subunit A"/>
    <property type="match status" value="1"/>
</dbReference>
<feature type="transmembrane region" description="Helical" evidence="11">
    <location>
        <begin position="209"/>
        <end position="234"/>
    </location>
</feature>
<dbReference type="AlphaFoldDB" id="A0A1F7GXF2"/>
<keyword evidence="5 11" id="KW-0812">Transmembrane</keyword>
<keyword evidence="8 11" id="KW-0406">Ion transport</keyword>
<dbReference type="PANTHER" id="PTHR42823:SF3">
    <property type="entry name" value="ATP SYNTHASE SUBUNIT A, CHLOROPLASTIC"/>
    <property type="match status" value="1"/>
</dbReference>
<comment type="subcellular location">
    <subcellularLocation>
        <location evidence="11 12">Cell membrane</location>
        <topology evidence="11 12">Multi-pass membrane protein</topology>
    </subcellularLocation>
    <subcellularLocation>
        <location evidence="1">Membrane</location>
        <topology evidence="1">Multi-pass membrane protein</topology>
    </subcellularLocation>
</comment>
<dbReference type="InterPro" id="IPR023011">
    <property type="entry name" value="ATP_synth_F0_asu_AS"/>
</dbReference>
<feature type="transmembrane region" description="Helical" evidence="11">
    <location>
        <begin position="152"/>
        <end position="170"/>
    </location>
</feature>
<keyword evidence="10 11" id="KW-0066">ATP synthesis</keyword>
<feature type="transmembrane region" description="Helical" evidence="11">
    <location>
        <begin position="78"/>
        <end position="105"/>
    </location>
</feature>
<dbReference type="Proteomes" id="UP000177159">
    <property type="component" value="Unassembled WGS sequence"/>
</dbReference>
<dbReference type="CDD" id="cd00310">
    <property type="entry name" value="ATP-synt_Fo_a_6"/>
    <property type="match status" value="1"/>
</dbReference>
<evidence type="ECO:0000313" key="14">
    <source>
        <dbReference type="Proteomes" id="UP000177159"/>
    </source>
</evidence>
<feature type="transmembrane region" description="Helical" evidence="11">
    <location>
        <begin position="182"/>
        <end position="203"/>
    </location>
</feature>
<accession>A0A1F7GXF2</accession>
<dbReference type="GO" id="GO:0005886">
    <property type="term" value="C:plasma membrane"/>
    <property type="evidence" value="ECO:0007669"/>
    <property type="project" value="UniProtKB-SubCell"/>
</dbReference>
<evidence type="ECO:0000256" key="7">
    <source>
        <dbReference type="ARBA" id="ARBA00022989"/>
    </source>
</evidence>
<reference evidence="13 14" key="1">
    <citation type="journal article" date="2016" name="Nat. Commun.">
        <title>Thousands of microbial genomes shed light on interconnected biogeochemical processes in an aquifer system.</title>
        <authorList>
            <person name="Anantharaman K."/>
            <person name="Brown C.T."/>
            <person name="Hug L.A."/>
            <person name="Sharon I."/>
            <person name="Castelle C.J."/>
            <person name="Probst A.J."/>
            <person name="Thomas B.C."/>
            <person name="Singh A."/>
            <person name="Wilkins M.J."/>
            <person name="Karaoz U."/>
            <person name="Brodie E.L."/>
            <person name="Williams K.H."/>
            <person name="Hubbard S.S."/>
            <person name="Banfield J.F."/>
        </authorList>
    </citation>
    <scope>NUCLEOTIDE SEQUENCE [LARGE SCALE GENOMIC DNA]</scope>
</reference>
<evidence type="ECO:0000256" key="5">
    <source>
        <dbReference type="ARBA" id="ARBA00022692"/>
    </source>
</evidence>
<evidence type="ECO:0000256" key="1">
    <source>
        <dbReference type="ARBA" id="ARBA00004141"/>
    </source>
</evidence>
<evidence type="ECO:0000256" key="2">
    <source>
        <dbReference type="ARBA" id="ARBA00006810"/>
    </source>
</evidence>
<dbReference type="GO" id="GO:0042777">
    <property type="term" value="P:proton motive force-driven plasma membrane ATP synthesis"/>
    <property type="evidence" value="ECO:0007669"/>
    <property type="project" value="TreeGrafter"/>
</dbReference>
<feature type="transmembrane region" description="Helical" evidence="11">
    <location>
        <begin position="126"/>
        <end position="146"/>
    </location>
</feature>
<dbReference type="PANTHER" id="PTHR42823">
    <property type="entry name" value="ATP SYNTHASE SUBUNIT A, CHLOROPLASTIC"/>
    <property type="match status" value="1"/>
</dbReference>
<dbReference type="PRINTS" id="PR00123">
    <property type="entry name" value="ATPASEA"/>
</dbReference>
<dbReference type="PROSITE" id="PS00449">
    <property type="entry name" value="ATPASE_A"/>
    <property type="match status" value="1"/>
</dbReference>
<feature type="transmembrane region" description="Helical" evidence="11">
    <location>
        <begin position="23"/>
        <end position="42"/>
    </location>
</feature>
<evidence type="ECO:0000256" key="9">
    <source>
        <dbReference type="ARBA" id="ARBA00023136"/>
    </source>
</evidence>
<evidence type="ECO:0000256" key="8">
    <source>
        <dbReference type="ARBA" id="ARBA00023065"/>
    </source>
</evidence>
<evidence type="ECO:0000313" key="13">
    <source>
        <dbReference type="EMBL" id="OGK23750.1"/>
    </source>
</evidence>
<evidence type="ECO:0000256" key="6">
    <source>
        <dbReference type="ARBA" id="ARBA00022781"/>
    </source>
</evidence>
<gene>
    <name evidence="11" type="primary">atpB</name>
    <name evidence="13" type="ORF">A3C24_04900</name>
</gene>
<keyword evidence="11" id="KW-1003">Cell membrane</keyword>
<name>A0A1F7GXF2_9BACT</name>
<sequence>MIHISIKPEIVFHFLGFPVTNSLITSTSIVIVFFILSVYFYYASMSGHSKLVFFVRFLISKLYDLFKPISKEKTDELFPFFASLFLFIILSNWLGLFPGVGSIIIREGTETIPLLRGSTADLNTTLGLGLTAFVLIQFYGFKFLGFNYLKKFISLGNPIAFFTGILEIISEFSKIISFAFRLFGNIFAGEVLITVVAFLIPALASFPFLVLEIFVGFIQALVFSMLAAVFISVATAEHH</sequence>
<dbReference type="GO" id="GO:0045259">
    <property type="term" value="C:proton-transporting ATP synthase complex"/>
    <property type="evidence" value="ECO:0007669"/>
    <property type="project" value="UniProtKB-KW"/>
</dbReference>
<keyword evidence="3 11" id="KW-0813">Transport</keyword>
<dbReference type="GO" id="GO:0046933">
    <property type="term" value="F:proton-transporting ATP synthase activity, rotational mechanism"/>
    <property type="evidence" value="ECO:0007669"/>
    <property type="project" value="UniProtKB-UniRule"/>
</dbReference>
<organism evidence="13 14">
    <name type="scientific">Candidatus Roizmanbacteria bacterium RIFCSPHIGHO2_02_FULL_37_24</name>
    <dbReference type="NCBI Taxonomy" id="1802037"/>
    <lineage>
        <taxon>Bacteria</taxon>
        <taxon>Candidatus Roizmaniibacteriota</taxon>
    </lineage>
</organism>